<name>A0AAE0W6W1_9BIVA</name>
<dbReference type="InterPro" id="IPR035910">
    <property type="entry name" value="RyR/IP3R_RIH_dom_sf"/>
</dbReference>
<dbReference type="PANTHER" id="PTHR13715:SF99">
    <property type="entry name" value="INOSITOL 1,4,5-TRISPHOSPHATE RECEPTOR-LIKE PROTEIN A"/>
    <property type="match status" value="1"/>
</dbReference>
<evidence type="ECO:0000259" key="16">
    <source>
        <dbReference type="PROSITE" id="PS50919"/>
    </source>
</evidence>
<comment type="similarity">
    <text evidence="2 13">Belongs to the InsP3 receptor family.</text>
</comment>
<evidence type="ECO:0000256" key="9">
    <source>
        <dbReference type="ARBA" id="ARBA00023136"/>
    </source>
</evidence>
<gene>
    <name evidence="17" type="ORF">CHS0354_023312</name>
</gene>
<dbReference type="GO" id="GO:0070679">
    <property type="term" value="F:inositol 1,4,5 trisphosphate binding"/>
    <property type="evidence" value="ECO:0007669"/>
    <property type="project" value="UniProtKB-UniRule"/>
</dbReference>
<evidence type="ECO:0000256" key="11">
    <source>
        <dbReference type="ARBA" id="ARBA00023286"/>
    </source>
</evidence>
<keyword evidence="13" id="KW-0106">Calcium</keyword>
<dbReference type="Proteomes" id="UP001195483">
    <property type="component" value="Unassembled WGS sequence"/>
</dbReference>
<feature type="transmembrane region" description="Helical" evidence="13">
    <location>
        <begin position="2396"/>
        <end position="2420"/>
    </location>
</feature>
<dbReference type="PRINTS" id="PR00779">
    <property type="entry name" value="INSP3RECEPTR"/>
</dbReference>
<evidence type="ECO:0000256" key="14">
    <source>
        <dbReference type="SAM" id="Coils"/>
    </source>
</evidence>
<feature type="coiled-coil region" evidence="14">
    <location>
        <begin position="62"/>
        <end position="115"/>
    </location>
</feature>
<evidence type="ECO:0000256" key="10">
    <source>
        <dbReference type="ARBA" id="ARBA00023170"/>
    </source>
</evidence>
<evidence type="ECO:0000256" key="3">
    <source>
        <dbReference type="ARBA" id="ARBA00022448"/>
    </source>
</evidence>
<keyword evidence="3 13" id="KW-0813">Transport</keyword>
<keyword evidence="4 13" id="KW-0812">Transmembrane</keyword>
<keyword evidence="7 13" id="KW-1133">Transmembrane helix</keyword>
<keyword evidence="18" id="KW-1185">Reference proteome</keyword>
<evidence type="ECO:0000256" key="4">
    <source>
        <dbReference type="ARBA" id="ARBA00022692"/>
    </source>
</evidence>
<dbReference type="CDD" id="cd23280">
    <property type="entry name" value="beta-trefoil_MIR_itr-1-like"/>
    <property type="match status" value="1"/>
</dbReference>
<dbReference type="Pfam" id="PF01365">
    <property type="entry name" value="RYDR_ITPR"/>
    <property type="match status" value="2"/>
</dbReference>
<evidence type="ECO:0000313" key="18">
    <source>
        <dbReference type="Proteomes" id="UP001195483"/>
    </source>
</evidence>
<feature type="domain" description="MIR" evidence="16">
    <location>
        <begin position="355"/>
        <end position="406"/>
    </location>
</feature>
<proteinExistence type="inferred from homology"/>
<dbReference type="EMBL" id="JAEAOA010001410">
    <property type="protein sequence ID" value="KAK3603706.1"/>
    <property type="molecule type" value="Genomic_DNA"/>
</dbReference>
<feature type="region of interest" description="Disordered" evidence="15">
    <location>
        <begin position="2540"/>
        <end position="2566"/>
    </location>
</feature>
<keyword evidence="13" id="KW-0109">Calcium transport</keyword>
<keyword evidence="5" id="KW-0677">Repeat</keyword>
<reference evidence="17" key="3">
    <citation type="submission" date="2023-05" db="EMBL/GenBank/DDBJ databases">
        <authorList>
            <person name="Smith C.H."/>
        </authorList>
    </citation>
    <scope>NUCLEOTIDE SEQUENCE</scope>
    <source>
        <strain evidence="17">CHS0354</strain>
        <tissue evidence="17">Mantle</tissue>
    </source>
</reference>
<feature type="transmembrane region" description="Helical" evidence="13">
    <location>
        <begin position="2324"/>
        <end position="2346"/>
    </location>
</feature>
<dbReference type="Pfam" id="PF08709">
    <property type="entry name" value="Ins145_P3_rec"/>
    <property type="match status" value="1"/>
</dbReference>
<keyword evidence="8 13" id="KW-0406">Ion transport</keyword>
<comment type="subcellular location">
    <subcellularLocation>
        <location evidence="1 13">Endoplasmic reticulum membrane</location>
        <topology evidence="1 13">Multi-pass membrane protein</topology>
    </subcellularLocation>
</comment>
<dbReference type="InterPro" id="IPR013662">
    <property type="entry name" value="RIH_assoc-dom"/>
</dbReference>
<evidence type="ECO:0000256" key="2">
    <source>
        <dbReference type="ARBA" id="ARBA00009453"/>
    </source>
</evidence>
<dbReference type="SUPFAM" id="SSF82109">
    <property type="entry name" value="MIR domain"/>
    <property type="match status" value="2"/>
</dbReference>
<feature type="transmembrane region" description="Helical" evidence="13">
    <location>
        <begin position="2276"/>
        <end position="2303"/>
    </location>
</feature>
<dbReference type="Gene3D" id="1.10.287.70">
    <property type="match status" value="1"/>
</dbReference>
<dbReference type="PANTHER" id="PTHR13715">
    <property type="entry name" value="RYANODINE RECEPTOR AND IP3 RECEPTOR"/>
    <property type="match status" value="1"/>
</dbReference>
<feature type="transmembrane region" description="Helical" evidence="13">
    <location>
        <begin position="2204"/>
        <end position="2226"/>
    </location>
</feature>
<dbReference type="Gene3D" id="1.25.10.30">
    <property type="entry name" value="IP3 receptor type 1 binding core, RIH domain"/>
    <property type="match status" value="1"/>
</dbReference>
<comment type="subunit">
    <text evidence="13">Homotetramer.</text>
</comment>
<dbReference type="SUPFAM" id="SSF100909">
    <property type="entry name" value="IP3 receptor type 1 binding core, domain 2"/>
    <property type="match status" value="2"/>
</dbReference>
<protein>
    <recommendedName>
        <fullName evidence="13">Inositol 1,4,5-trisphosphate receptor</fullName>
    </recommendedName>
</protein>
<dbReference type="Pfam" id="PF08454">
    <property type="entry name" value="RIH_assoc"/>
    <property type="match status" value="1"/>
</dbReference>
<feature type="transmembrane region" description="Helical" evidence="13">
    <location>
        <begin position="2160"/>
        <end position="2183"/>
    </location>
</feature>
<keyword evidence="11 13" id="KW-1071">Ligand-gated ion channel</keyword>
<comment type="caution">
    <text evidence="17">The sequence shown here is derived from an EMBL/GenBank/DDBJ whole genome shotgun (WGS) entry which is preliminary data.</text>
</comment>
<dbReference type="GO" id="GO:0005789">
    <property type="term" value="C:endoplasmic reticulum membrane"/>
    <property type="evidence" value="ECO:0007669"/>
    <property type="project" value="UniProtKB-SubCell"/>
</dbReference>
<dbReference type="GO" id="GO:0005220">
    <property type="term" value="F:inositol 1,4,5-trisphosphate-gated calcium channel activity"/>
    <property type="evidence" value="ECO:0007669"/>
    <property type="project" value="UniProtKB-UniRule"/>
</dbReference>
<accession>A0AAE0W6W1</accession>
<evidence type="ECO:0000313" key="17">
    <source>
        <dbReference type="EMBL" id="KAK3603706.1"/>
    </source>
</evidence>
<comment type="function">
    <text evidence="13">Receptor for inositol 1,4,5-trisphosphate, a second messenger that mediates the release of intracellular calcium.</text>
</comment>
<dbReference type="Pfam" id="PF00520">
    <property type="entry name" value="Ion_trans"/>
    <property type="match status" value="1"/>
</dbReference>
<keyword evidence="9 13" id="KW-0472">Membrane</keyword>
<evidence type="ECO:0000256" key="13">
    <source>
        <dbReference type="RuleBase" id="RU368044"/>
    </source>
</evidence>
<keyword evidence="12 13" id="KW-0407">Ion channel</keyword>
<reference evidence="17" key="1">
    <citation type="journal article" date="2021" name="Genome Biol. Evol.">
        <title>A High-Quality Reference Genome for a Parasitic Bivalve with Doubly Uniparental Inheritance (Bivalvia: Unionida).</title>
        <authorList>
            <person name="Smith C.H."/>
        </authorList>
    </citation>
    <scope>NUCLEOTIDE SEQUENCE</scope>
    <source>
        <strain evidence="17">CHS0354</strain>
    </source>
</reference>
<dbReference type="InterPro" id="IPR036300">
    <property type="entry name" value="MIR_dom_sf"/>
</dbReference>
<evidence type="ECO:0000256" key="6">
    <source>
        <dbReference type="ARBA" id="ARBA00022824"/>
    </source>
</evidence>
<keyword evidence="10 13" id="KW-0675">Receptor</keyword>
<evidence type="ECO:0000256" key="15">
    <source>
        <dbReference type="SAM" id="MobiDB-lite"/>
    </source>
</evidence>
<comment type="domain">
    <text evidence="13">The receptor contains a calcium channel in its C-terminal extremity. Its large N-terminal cytoplasmic region has the ligand-binding site in the N-terminus and modulatory sites in the middle portion immediately upstream of the channel region.</text>
</comment>
<keyword evidence="14" id="KW-0175">Coiled coil</keyword>
<feature type="domain" description="MIR" evidence="16">
    <location>
        <begin position="112"/>
        <end position="166"/>
    </location>
</feature>
<dbReference type="InterPro" id="IPR014821">
    <property type="entry name" value="Ins145_P3_rcpt"/>
</dbReference>
<organism evidence="17 18">
    <name type="scientific">Potamilus streckersoni</name>
    <dbReference type="NCBI Taxonomy" id="2493646"/>
    <lineage>
        <taxon>Eukaryota</taxon>
        <taxon>Metazoa</taxon>
        <taxon>Spiralia</taxon>
        <taxon>Lophotrochozoa</taxon>
        <taxon>Mollusca</taxon>
        <taxon>Bivalvia</taxon>
        <taxon>Autobranchia</taxon>
        <taxon>Heteroconchia</taxon>
        <taxon>Palaeoheterodonta</taxon>
        <taxon>Unionida</taxon>
        <taxon>Unionoidea</taxon>
        <taxon>Unionidae</taxon>
        <taxon>Ambleminae</taxon>
        <taxon>Lampsilini</taxon>
        <taxon>Potamilus</taxon>
    </lineage>
</organism>
<evidence type="ECO:0000256" key="5">
    <source>
        <dbReference type="ARBA" id="ARBA00022737"/>
    </source>
</evidence>
<evidence type="ECO:0000256" key="7">
    <source>
        <dbReference type="ARBA" id="ARBA00022989"/>
    </source>
</evidence>
<dbReference type="InterPro" id="IPR005821">
    <property type="entry name" value="Ion_trans_dom"/>
</dbReference>
<sequence length="2566" mass="295814">MTDTVCIGDIVCLYSAESYGYVFASESSSVHNEVAVGARQDRLRPDFKDQHVFAFEICVTNRYKLNKHYRKLKKKLEEDEDNMTLRSQVHHAQVAAKAENEDNELEQKRQQGKKVVYGQVIQLRHLFTNKYIHVSTTAMSSTESNNMAVKLLPYHAKHAQLRIMPRYKVKAEGDVVQVDDQIVFESVKSTGQYLHVSKLCLGDISHYSKSYELNLSVQQSGFTIYRKYKPAPDDDKKVKVGGVIRLFHKEMEAYLVAEGLFNDELTEDVHLRMRPVDQSKPKTMFPSSSAITYWQIELQEGPVSGGILKWEQQCKLVHVCTRKYLAVDQSGKVTMTSDHLDPRTVFRLHPVIRESDDILLGSYCRIEHVVTKQWLHACTEEHKRKQEVKSDDSRSMSSLKWSTAQLKKIDVIEEKQYDDAFTMQEVDKELVDIFHFMAGMVPFIQKLVADKKENKLLNALNAHKVSTALKEMKNFMLKDGEPIKPRQKLMRNLRVVELLVNLLKIPIKGPDQYHLTRIFMDAYDVLATYLFGDSRKNELYIAKYIDFFLTQFDIKEGKIGLHAAHLVMELIRDNRKIVDRITHDHIDNFVDLLRKEKNYRYLDLLVVLCVCDGVSIADNQKYITEVWLMRGSRDCVYFTELGEKIGQAQGVVYVSTDGNNWDELNDFAHKAREDDEYLFLEKQLELFGFLCHGQHEFSIKVITQELNYLTWEESFICLSDERLPAQLRARYCDLITTMFVDISDNHSVVGQVRMSFIYEDVGIEESQVDITKSSTSRYFPQLSAWISEFLGKNGDMVAADIGNNMLSQQVLRLVHYLVSFGFYSKLSDIRMLLEPLSSMVDGRDDMPFHNLEGKENDEIVQSFKHKERFEQSPETKAVVDAKLQAMEVLDLFFNYIFNMRLAKFISLFKETYVKATTPNQGNPELGPLLNVTFDIITNQSVVKAGLRQLNQIFESTAFLKPYPVVEILMDLSKYQYDDMVRKSMHLLNRYYSTHSGLFLKALQAQVLITDGSVNVLKRLDERLPVLRRLATSKLGDPEARELCDILDEFIYMCHLDGDEDEPHGMNQNILYNNGILEDTLTILSQEIDVKLLDQYTGLRRVFQRTFTLLKMMAHKNATVQGRLFDRLDLLLSKEGAAPELAEALTEVFKGNRNNCMRIMQHQVHKIMVLVAEHKSDVPQFLDLLNAIVKGEELGLPLKRNQSFVMTYFMQFRADVAYVIDQDEKARETILTSINHPDLNYFISIVDLLAACAEGENRFIESICQTIFKIPELLKILNNPNISDNLKRPFLRFFLWVYLHTASGMIESGAGDIPHDNAMWGYLNSLSGTLQTVTEFARNNKDTVKQLLKSSPGKSRIKTARARTAKGRGNAPANKGRGYVGLMSDQPLDRTETVRGSLHYLFDAVMPFLQVFCRTYYQPDAAMFPKEPEYMDALAHDFKSFLEVIAPLIGIEPQMKKLIKCMRTLFSSTTLPTEEMEAFQAQYGQGVTSYDVRSDARKEYEDSHSTEEEINRFLHIFTMNMQAAYGGVNDVQTQIGFPSREPYSEIGGDEELPLGIEFQEHLSCFIDPVEKDFRQKYQMAEKLTLQLKLSKTSTQLNESQRLEQIELDIKCFQLLRGLLHNEIVKLPPDFENDIKASSEQLKVIEEVQNALNSFGTIESVLDHLSSPQDKIYQELLAFLAALFFNGNEEVQTSMLEYFTGTREETFFFAIKNRMKLSAIATRERRVMHAMHQAKMEEELAQMKAMRNAMATGKLAEEQIRAANKLTSQLTLAVQRSQASFRNSVSRGGARTPHGRLKSGVSQVPNVSSGMELKPLKASRIGFGTNTTNKVTPMAAVEINLQDMGDDELQKLMMQNMGDELEFKDEGYIELVLRILGLMCDNQYRGLQDYLREQPDNIKSVNLVSETTRFLSILYSSVNDKSVALIIQLFDTLVEFTSGNSVNQSTVFENKICDYINHVLRVGVYKDCSTEDIYSLKRSIGILIKSLTEENPNVDTSDTSAEELPKEVMENINTETLVTVMMEAYSDSQSKGKEFEENHNLMSEVGFLYFHIIKRKMDLKKDLTLEAIIKKDEDKVVWDFFEENTLSIEILKNDVLQKLYFRVRDKNVLREEIKEKFKYEVDRSSPSNKLRDFMDWSSDIIKDIKYQRKVHANLIGRLLVKLWLPMNILVMLVTLAITLLVLVSWKAGDEGKELYIPSYAYSDGWIVMYALGGVHNFLSLCIFISYVISNRPTFPSFGDVTQVFKKREEEAEQEQDMSWNKKKGESHLEVKAYGMKTIYYLIFLTCSAAGTAVHGYFFAFHLLHLPELNQLLKRVIQAVTTNGRSLLMVALLGLGFFYIYALFLFAFYRGWQFKNEMGRHCNTMYQCFVAVIHHCLVGGPYTTFEQVLPDNFDATLGIAAFNVTFFIIIQTIGLNIIFGIIVDTFSQLRDSKWEIDKDMKTNCFICSRESYDFERQGSGFEKHVKMEHNQWAYLFFFIHLDETRPNDYSALELYVYKLLVVGNFDFFPMNRSLSLENEMDKEERKLELMQQQVDYLVSKMKEQEAEKEREKERKRQLEWEEKHKNVKK</sequence>
<keyword evidence="13" id="KW-0107">Calcium channel</keyword>
<evidence type="ECO:0000256" key="8">
    <source>
        <dbReference type="ARBA" id="ARBA00023065"/>
    </source>
</evidence>
<dbReference type="InterPro" id="IPR016093">
    <property type="entry name" value="MIR_motif"/>
</dbReference>
<reference evidence="17" key="2">
    <citation type="journal article" date="2021" name="Genome Biol. Evol.">
        <title>Developing a high-quality reference genome for a parasitic bivalve with doubly uniparental inheritance (Bivalvia: Unionida).</title>
        <authorList>
            <person name="Smith C.H."/>
        </authorList>
    </citation>
    <scope>NUCLEOTIDE SEQUENCE</scope>
    <source>
        <strain evidence="17">CHS0354</strain>
        <tissue evidence="17">Mantle</tissue>
    </source>
</reference>
<evidence type="ECO:0000256" key="1">
    <source>
        <dbReference type="ARBA" id="ARBA00004477"/>
    </source>
</evidence>
<dbReference type="InterPro" id="IPR000493">
    <property type="entry name" value="InsP3_rcpt"/>
</dbReference>
<keyword evidence="6 13" id="KW-0256">Endoplasmic reticulum</keyword>
<dbReference type="InterPro" id="IPR015925">
    <property type="entry name" value="Ryanodine_IP3_receptor"/>
</dbReference>
<dbReference type="GO" id="GO:0051209">
    <property type="term" value="P:release of sequestered calcium ion into cytosol"/>
    <property type="evidence" value="ECO:0007669"/>
    <property type="project" value="UniProtKB-UniRule"/>
</dbReference>
<dbReference type="Gene3D" id="2.80.10.50">
    <property type="match status" value="2"/>
</dbReference>
<evidence type="ECO:0000256" key="12">
    <source>
        <dbReference type="ARBA" id="ARBA00023303"/>
    </source>
</evidence>
<feature type="region of interest" description="Disordered" evidence="15">
    <location>
        <begin position="1780"/>
        <end position="1802"/>
    </location>
</feature>
<dbReference type="Pfam" id="PF02815">
    <property type="entry name" value="MIR"/>
    <property type="match status" value="1"/>
</dbReference>
<dbReference type="InterPro" id="IPR000699">
    <property type="entry name" value="RIH_dom"/>
</dbReference>
<dbReference type="PROSITE" id="PS50919">
    <property type="entry name" value="MIR"/>
    <property type="match status" value="2"/>
</dbReference>